<sequence>MKTALRLALVLLGLGLIVLIALGAIRMMAPAAPKPPAAAARTAEFLSPYDAPTASAEDALARTRTQPDDAAAWRDLGNAQLKARKFRDAERSYAKAVALDPGRSETWSALGEARIQFEGSDGLRLPAGAAEAFRKALALNPRDPRARFYFAMEKDFTGQHDAAIGEWLQLLREVPAGSDADESIRAAITASVSRNQKLIARAMQRAIAEQPRKAGN</sequence>
<dbReference type="Gene3D" id="1.25.40.10">
    <property type="entry name" value="Tetratricopeptide repeat domain"/>
    <property type="match status" value="1"/>
</dbReference>
<evidence type="ECO:0000256" key="4">
    <source>
        <dbReference type="PROSITE-ProRule" id="PRU00339"/>
    </source>
</evidence>
<organism evidence="5 6">
    <name type="scientific">Novosphingobium aerophilum</name>
    <dbReference type="NCBI Taxonomy" id="2839843"/>
    <lineage>
        <taxon>Bacteria</taxon>
        <taxon>Pseudomonadati</taxon>
        <taxon>Pseudomonadota</taxon>
        <taxon>Alphaproteobacteria</taxon>
        <taxon>Sphingomonadales</taxon>
        <taxon>Sphingomonadaceae</taxon>
        <taxon>Novosphingobium</taxon>
    </lineage>
</organism>
<dbReference type="EMBL" id="JACLAU010000004">
    <property type="protein sequence ID" value="MBC2651079.1"/>
    <property type="molecule type" value="Genomic_DNA"/>
</dbReference>
<dbReference type="PANTHER" id="PTHR47870">
    <property type="entry name" value="CYTOCHROME C-TYPE BIOGENESIS PROTEIN CCMH"/>
    <property type="match status" value="1"/>
</dbReference>
<evidence type="ECO:0000256" key="1">
    <source>
        <dbReference type="ARBA" id="ARBA00022737"/>
    </source>
</evidence>
<reference evidence="5 6" key="1">
    <citation type="submission" date="2020-08" db="EMBL/GenBank/DDBJ databases">
        <title>The genome sequence of Novosphingobium flavum 4Y4.</title>
        <authorList>
            <person name="Liu Y."/>
        </authorList>
    </citation>
    <scope>NUCLEOTIDE SEQUENCE [LARGE SCALE GENOMIC DNA]</scope>
    <source>
        <strain evidence="5 6">4Y4</strain>
    </source>
</reference>
<protein>
    <submittedName>
        <fullName evidence="5">Tetratricopeptide repeat protein</fullName>
    </submittedName>
</protein>
<dbReference type="Pfam" id="PF07719">
    <property type="entry name" value="TPR_2"/>
    <property type="match status" value="1"/>
</dbReference>
<dbReference type="GO" id="GO:0017004">
    <property type="term" value="P:cytochrome complex assembly"/>
    <property type="evidence" value="ECO:0007669"/>
    <property type="project" value="UniProtKB-KW"/>
</dbReference>
<keyword evidence="1" id="KW-0677">Repeat</keyword>
<evidence type="ECO:0000313" key="5">
    <source>
        <dbReference type="EMBL" id="MBC2651079.1"/>
    </source>
</evidence>
<proteinExistence type="predicted"/>
<evidence type="ECO:0000313" key="6">
    <source>
        <dbReference type="Proteomes" id="UP000520156"/>
    </source>
</evidence>
<feature type="repeat" description="TPR" evidence="4">
    <location>
        <begin position="70"/>
        <end position="103"/>
    </location>
</feature>
<dbReference type="InterPro" id="IPR051263">
    <property type="entry name" value="C-type_cytochrome_biogenesis"/>
</dbReference>
<dbReference type="AlphaFoldDB" id="A0A7X1KBC1"/>
<dbReference type="RefSeq" id="WP_185682494.1">
    <property type="nucleotide sequence ID" value="NZ_JACLAU010000004.1"/>
</dbReference>
<dbReference type="SUPFAM" id="SSF48452">
    <property type="entry name" value="TPR-like"/>
    <property type="match status" value="1"/>
</dbReference>
<accession>A0A7X1KBC1</accession>
<dbReference type="PANTHER" id="PTHR47870:SF1">
    <property type="entry name" value="CYTOCHROME C-TYPE BIOGENESIS PROTEIN CCMH"/>
    <property type="match status" value="1"/>
</dbReference>
<comment type="caution">
    <text evidence="5">The sequence shown here is derived from an EMBL/GenBank/DDBJ whole genome shotgun (WGS) entry which is preliminary data.</text>
</comment>
<dbReference type="Proteomes" id="UP000520156">
    <property type="component" value="Unassembled WGS sequence"/>
</dbReference>
<keyword evidence="3 4" id="KW-0802">TPR repeat</keyword>
<dbReference type="InterPro" id="IPR013105">
    <property type="entry name" value="TPR_2"/>
</dbReference>
<keyword evidence="6" id="KW-1185">Reference proteome</keyword>
<dbReference type="InterPro" id="IPR011990">
    <property type="entry name" value="TPR-like_helical_dom_sf"/>
</dbReference>
<dbReference type="InterPro" id="IPR019734">
    <property type="entry name" value="TPR_rpt"/>
</dbReference>
<dbReference type="GO" id="GO:0005886">
    <property type="term" value="C:plasma membrane"/>
    <property type="evidence" value="ECO:0007669"/>
    <property type="project" value="TreeGrafter"/>
</dbReference>
<name>A0A7X1KBC1_9SPHN</name>
<keyword evidence="2" id="KW-0201">Cytochrome c-type biogenesis</keyword>
<evidence type="ECO:0000256" key="2">
    <source>
        <dbReference type="ARBA" id="ARBA00022748"/>
    </source>
</evidence>
<dbReference type="PROSITE" id="PS50005">
    <property type="entry name" value="TPR"/>
    <property type="match status" value="1"/>
</dbReference>
<evidence type="ECO:0000256" key="3">
    <source>
        <dbReference type="ARBA" id="ARBA00022803"/>
    </source>
</evidence>
<gene>
    <name evidence="5" type="ORF">H7F49_05135</name>
</gene>
<dbReference type="SMART" id="SM00028">
    <property type="entry name" value="TPR"/>
    <property type="match status" value="2"/>
</dbReference>